<organism evidence="2 3">
    <name type="scientific">Dielma fastidiosa</name>
    <dbReference type="NCBI Taxonomy" id="1034346"/>
    <lineage>
        <taxon>Bacteria</taxon>
        <taxon>Bacillati</taxon>
        <taxon>Bacillota</taxon>
        <taxon>Erysipelotrichia</taxon>
        <taxon>Erysipelotrichales</taxon>
        <taxon>Erysipelotrichaceae</taxon>
        <taxon>Dielma</taxon>
    </lineage>
</organism>
<protein>
    <submittedName>
        <fullName evidence="2">Acetyltransferase (GNAT) family protein</fullName>
    </submittedName>
</protein>
<evidence type="ECO:0000313" key="3">
    <source>
        <dbReference type="Proteomes" id="UP000247612"/>
    </source>
</evidence>
<dbReference type="PROSITE" id="PS51186">
    <property type="entry name" value="GNAT"/>
    <property type="match status" value="1"/>
</dbReference>
<dbReference type="GO" id="GO:0016747">
    <property type="term" value="F:acyltransferase activity, transferring groups other than amino-acyl groups"/>
    <property type="evidence" value="ECO:0007669"/>
    <property type="project" value="InterPro"/>
</dbReference>
<dbReference type="STRING" id="1034346.GCA_000313565_00420"/>
<dbReference type="OrthoDB" id="2243440at2"/>
<keyword evidence="2" id="KW-0808">Transferase</keyword>
<sequence>MQITLRDYQKEDFKELQAIVRKTWHYDEFCSPKTAAKLAGVFLSSCLTNHTFSRIALLNNKPVGIILVKNRAIHKCPVKYRLKQIKSILSLYLSKEGRKVSKIFGSVNGIDKQLLADVNKSYPAELSLFAVDCSCRGKGIGKQLFNAALEYLKEQKLNEFYLFTDTSCNYGFYEHQGLVRRCEREHLFNIKNQQAKMNFFIYDYQL</sequence>
<keyword evidence="3" id="KW-1185">Reference proteome</keyword>
<dbReference type="CDD" id="cd04301">
    <property type="entry name" value="NAT_SF"/>
    <property type="match status" value="1"/>
</dbReference>
<feature type="domain" description="N-acetyltransferase" evidence="1">
    <location>
        <begin position="3"/>
        <end position="202"/>
    </location>
</feature>
<dbReference type="Proteomes" id="UP000247612">
    <property type="component" value="Unassembled WGS sequence"/>
</dbReference>
<reference evidence="2 3" key="1">
    <citation type="submission" date="2018-05" db="EMBL/GenBank/DDBJ databases">
        <title>Genomic Encyclopedia of Type Strains, Phase IV (KMG-IV): sequencing the most valuable type-strain genomes for metagenomic binning, comparative biology and taxonomic classification.</title>
        <authorList>
            <person name="Goeker M."/>
        </authorList>
    </citation>
    <scope>NUCLEOTIDE SEQUENCE [LARGE SCALE GENOMIC DNA]</scope>
    <source>
        <strain evidence="2 3">JC118</strain>
    </source>
</reference>
<comment type="caution">
    <text evidence="2">The sequence shown here is derived from an EMBL/GenBank/DDBJ whole genome shotgun (WGS) entry which is preliminary data.</text>
</comment>
<dbReference type="InterPro" id="IPR000182">
    <property type="entry name" value="GNAT_dom"/>
</dbReference>
<dbReference type="AlphaFoldDB" id="A0A318KLA7"/>
<evidence type="ECO:0000313" key="2">
    <source>
        <dbReference type="EMBL" id="PXX78250.1"/>
    </source>
</evidence>
<dbReference type="RefSeq" id="WP_022936724.1">
    <property type="nucleotide sequence ID" value="NZ_CABKRQ010000001.1"/>
</dbReference>
<dbReference type="Gene3D" id="3.40.630.30">
    <property type="match status" value="1"/>
</dbReference>
<evidence type="ECO:0000259" key="1">
    <source>
        <dbReference type="PROSITE" id="PS51186"/>
    </source>
</evidence>
<proteinExistence type="predicted"/>
<gene>
    <name evidence="2" type="ORF">DES51_108178</name>
</gene>
<dbReference type="SUPFAM" id="SSF55729">
    <property type="entry name" value="Acyl-CoA N-acyltransferases (Nat)"/>
    <property type="match status" value="1"/>
</dbReference>
<accession>A0A318KLA7</accession>
<dbReference type="Pfam" id="PF00583">
    <property type="entry name" value="Acetyltransf_1"/>
    <property type="match status" value="1"/>
</dbReference>
<dbReference type="EMBL" id="QJKH01000008">
    <property type="protein sequence ID" value="PXX78250.1"/>
    <property type="molecule type" value="Genomic_DNA"/>
</dbReference>
<dbReference type="InterPro" id="IPR016181">
    <property type="entry name" value="Acyl_CoA_acyltransferase"/>
</dbReference>
<name>A0A318KLA7_9FIRM</name>